<evidence type="ECO:0000313" key="3">
    <source>
        <dbReference type="Proteomes" id="UP000632774"/>
    </source>
</evidence>
<organism evidence="2 3">
    <name type="scientific">Mucilaginibacter boryungensis</name>
    <dbReference type="NCBI Taxonomy" id="768480"/>
    <lineage>
        <taxon>Bacteria</taxon>
        <taxon>Pseudomonadati</taxon>
        <taxon>Bacteroidota</taxon>
        <taxon>Sphingobacteriia</taxon>
        <taxon>Sphingobacteriales</taxon>
        <taxon>Sphingobacteriaceae</taxon>
        <taxon>Mucilaginibacter</taxon>
    </lineage>
</organism>
<dbReference type="InterPro" id="IPR002347">
    <property type="entry name" value="SDR_fam"/>
</dbReference>
<sequence length="279" mass="31100">MPIKTTVITGATSGIGKETALALAQKDHAVYMLVRNVEKGKQVRNEIIAASNNRYIHVIYCDLADLKTVKAATEILKEKLFAINVLINNAGGIFATRELSEDGYEMTFAANHLGHFLLTMSLMPLLEKGQARIINVSSEAHRIGKLYFDDLQAEKEYSSFKRYGMAKLFNIYFAKSLAERYQNKGITAFALHPGMVSTAFWAQSSGWAKVLEFISRPFMITAQQGAQTSVYLATAPKLDKESGQYFKKQHVAKPSSLANNKSARDQLWDISTQLTKAYL</sequence>
<evidence type="ECO:0000313" key="2">
    <source>
        <dbReference type="EMBL" id="MBE9666034.1"/>
    </source>
</evidence>
<keyword evidence="1" id="KW-0560">Oxidoreductase</keyword>
<evidence type="ECO:0000256" key="1">
    <source>
        <dbReference type="ARBA" id="ARBA00023002"/>
    </source>
</evidence>
<dbReference type="PANTHER" id="PTHR43157">
    <property type="entry name" value="PHOSPHATIDYLINOSITOL-GLYCAN BIOSYNTHESIS CLASS F PROTEIN-RELATED"/>
    <property type="match status" value="1"/>
</dbReference>
<dbReference type="PRINTS" id="PR00081">
    <property type="entry name" value="GDHRDH"/>
</dbReference>
<dbReference type="Pfam" id="PF00106">
    <property type="entry name" value="adh_short"/>
    <property type="match status" value="1"/>
</dbReference>
<dbReference type="SUPFAM" id="SSF51735">
    <property type="entry name" value="NAD(P)-binding Rossmann-fold domains"/>
    <property type="match status" value="1"/>
</dbReference>
<dbReference type="Gene3D" id="3.40.50.720">
    <property type="entry name" value="NAD(P)-binding Rossmann-like Domain"/>
    <property type="match status" value="1"/>
</dbReference>
<comment type="caution">
    <text evidence="2">The sequence shown here is derived from an EMBL/GenBank/DDBJ whole genome shotgun (WGS) entry which is preliminary data.</text>
</comment>
<keyword evidence="3" id="KW-1185">Reference proteome</keyword>
<reference evidence="2 3" key="1">
    <citation type="submission" date="2020-10" db="EMBL/GenBank/DDBJ databases">
        <title>Mucilaginibacter mali sp. nov., isolated from rhizosphere soil of apple orchard.</title>
        <authorList>
            <person name="Lee J.-S."/>
            <person name="Kim H.S."/>
            <person name="Kim J.-S."/>
        </authorList>
    </citation>
    <scope>NUCLEOTIDE SEQUENCE [LARGE SCALE GENOMIC DNA]</scope>
    <source>
        <strain evidence="2 3">KCTC 23157</strain>
    </source>
</reference>
<name>A0ABR9XGC2_9SPHI</name>
<dbReference type="CDD" id="cd05327">
    <property type="entry name" value="retinol-DH_like_SDR_c_like"/>
    <property type="match status" value="1"/>
</dbReference>
<gene>
    <name evidence="2" type="ORF">IRJ18_06650</name>
</gene>
<dbReference type="EMBL" id="JADFFM010000001">
    <property type="protein sequence ID" value="MBE9666034.1"/>
    <property type="molecule type" value="Genomic_DNA"/>
</dbReference>
<dbReference type="Proteomes" id="UP000632774">
    <property type="component" value="Unassembled WGS sequence"/>
</dbReference>
<dbReference type="InterPro" id="IPR036291">
    <property type="entry name" value="NAD(P)-bd_dom_sf"/>
</dbReference>
<dbReference type="PANTHER" id="PTHR43157:SF31">
    <property type="entry name" value="PHOSPHATIDYLINOSITOL-GLYCAN BIOSYNTHESIS CLASS F PROTEIN"/>
    <property type="match status" value="1"/>
</dbReference>
<protein>
    <submittedName>
        <fullName evidence="2">SDR family oxidoreductase</fullName>
    </submittedName>
</protein>
<accession>A0ABR9XGC2</accession>
<proteinExistence type="predicted"/>
<dbReference type="RefSeq" id="WP_194105409.1">
    <property type="nucleotide sequence ID" value="NZ_JADFFM010000001.1"/>
</dbReference>